<feature type="region of interest" description="Disordered" evidence="1">
    <location>
        <begin position="41"/>
        <end position="76"/>
    </location>
</feature>
<gene>
    <name evidence="2" type="ORF">SISNIDRAFT_491379</name>
</gene>
<feature type="compositionally biased region" description="Polar residues" evidence="1">
    <location>
        <begin position="214"/>
        <end position="224"/>
    </location>
</feature>
<dbReference type="STRING" id="1314777.A0A164MVX1"/>
<organism evidence="2 3">
    <name type="scientific">Sistotremastrum niveocremeum HHB9708</name>
    <dbReference type="NCBI Taxonomy" id="1314777"/>
    <lineage>
        <taxon>Eukaryota</taxon>
        <taxon>Fungi</taxon>
        <taxon>Dikarya</taxon>
        <taxon>Basidiomycota</taxon>
        <taxon>Agaricomycotina</taxon>
        <taxon>Agaricomycetes</taxon>
        <taxon>Sistotremastrales</taxon>
        <taxon>Sistotremastraceae</taxon>
        <taxon>Sertulicium</taxon>
        <taxon>Sertulicium niveocremeum</taxon>
    </lineage>
</organism>
<feature type="compositionally biased region" description="Low complexity" evidence="1">
    <location>
        <begin position="237"/>
        <end position="250"/>
    </location>
</feature>
<evidence type="ECO:0000256" key="1">
    <source>
        <dbReference type="SAM" id="MobiDB-lite"/>
    </source>
</evidence>
<reference evidence="2 3" key="1">
    <citation type="journal article" date="2016" name="Mol. Biol. Evol.">
        <title>Comparative Genomics of Early-Diverging Mushroom-Forming Fungi Provides Insights into the Origins of Lignocellulose Decay Capabilities.</title>
        <authorList>
            <person name="Nagy L.G."/>
            <person name="Riley R."/>
            <person name="Tritt A."/>
            <person name="Adam C."/>
            <person name="Daum C."/>
            <person name="Floudas D."/>
            <person name="Sun H."/>
            <person name="Yadav J.S."/>
            <person name="Pangilinan J."/>
            <person name="Larsson K.H."/>
            <person name="Matsuura K."/>
            <person name="Barry K."/>
            <person name="Labutti K."/>
            <person name="Kuo R."/>
            <person name="Ohm R.A."/>
            <person name="Bhattacharya S.S."/>
            <person name="Shirouzu T."/>
            <person name="Yoshinaga Y."/>
            <person name="Martin F.M."/>
            <person name="Grigoriev I.V."/>
            <person name="Hibbett D.S."/>
        </authorList>
    </citation>
    <scope>NUCLEOTIDE SEQUENCE [LARGE SCALE GENOMIC DNA]</scope>
    <source>
        <strain evidence="2 3">HHB9708</strain>
    </source>
</reference>
<dbReference type="EMBL" id="KV419457">
    <property type="protein sequence ID" value="KZS87089.1"/>
    <property type="molecule type" value="Genomic_DNA"/>
</dbReference>
<protein>
    <submittedName>
        <fullName evidence="2">Uncharacterized protein</fullName>
    </submittedName>
</protein>
<evidence type="ECO:0000313" key="3">
    <source>
        <dbReference type="Proteomes" id="UP000076722"/>
    </source>
</evidence>
<proteinExistence type="predicted"/>
<sequence length="250" mass="27684">MARFRSHRHLPQIMHRVRFAQELPQDLRTIMTRRRFKPIQADSGLAKSFSERRTPHPAVQDQLPTGSRAEQSSGTSLYQNPCAIPPLAVETPVQDDIVALIPKPAGEAGRPNAGGYSLEIKLKELGWRTAEIEGMQKLIKSLCNVHLDTSKPYSEQDADLKQLVINKVKLSFPILEAYVNIWPVTEMMKSVLKAARDKLKREKVQKAASVNLLGNSSQLGTSGPPSRRVLPLRAVRSSSTTLSDDSSVGT</sequence>
<dbReference type="AlphaFoldDB" id="A0A164MVX1"/>
<feature type="region of interest" description="Disordered" evidence="1">
    <location>
        <begin position="214"/>
        <end position="250"/>
    </location>
</feature>
<feature type="compositionally biased region" description="Polar residues" evidence="1">
    <location>
        <begin position="62"/>
        <end position="76"/>
    </location>
</feature>
<keyword evidence="3" id="KW-1185">Reference proteome</keyword>
<accession>A0A164MVX1</accession>
<evidence type="ECO:0000313" key="2">
    <source>
        <dbReference type="EMBL" id="KZS87089.1"/>
    </source>
</evidence>
<dbReference type="OrthoDB" id="2686745at2759"/>
<dbReference type="Proteomes" id="UP000076722">
    <property type="component" value="Unassembled WGS sequence"/>
</dbReference>
<name>A0A164MVX1_9AGAM</name>